<dbReference type="Pfam" id="PF04032">
    <property type="entry name" value="Rpr2"/>
    <property type="match status" value="1"/>
</dbReference>
<keyword evidence="1" id="KW-0819">tRNA processing</keyword>
<dbReference type="PANTHER" id="PTHR14742">
    <property type="entry name" value="RIBONUCLEASE P SUBUNIT P21"/>
    <property type="match status" value="1"/>
</dbReference>
<accession>A0A0D2EUN4</accession>
<dbReference type="Gene3D" id="6.20.50.20">
    <property type="match status" value="1"/>
</dbReference>
<evidence type="ECO:0000313" key="7">
    <source>
        <dbReference type="Proteomes" id="UP000054342"/>
    </source>
</evidence>
<evidence type="ECO:0000256" key="3">
    <source>
        <dbReference type="ARBA" id="ARBA00022833"/>
    </source>
</evidence>
<evidence type="ECO:0000313" key="6">
    <source>
        <dbReference type="EMBL" id="KIW51529.1"/>
    </source>
</evidence>
<proteinExistence type="inferred from homology"/>
<reference evidence="6 7" key="1">
    <citation type="submission" date="2015-01" db="EMBL/GenBank/DDBJ databases">
        <title>The Genome Sequence of Exophiala xenobiotica CBS118157.</title>
        <authorList>
            <consortium name="The Broad Institute Genomics Platform"/>
            <person name="Cuomo C."/>
            <person name="de Hoog S."/>
            <person name="Gorbushina A."/>
            <person name="Stielow B."/>
            <person name="Teixiera M."/>
            <person name="Abouelleil A."/>
            <person name="Chapman S.B."/>
            <person name="Priest M."/>
            <person name="Young S.K."/>
            <person name="Wortman J."/>
            <person name="Nusbaum C."/>
            <person name="Birren B."/>
        </authorList>
    </citation>
    <scope>NUCLEOTIDE SEQUENCE [LARGE SCALE GENOMIC DNA]</scope>
    <source>
        <strain evidence="6 7">CBS 118157</strain>
    </source>
</reference>
<dbReference type="AlphaFoldDB" id="A0A0D2EUN4"/>
<dbReference type="PANTHER" id="PTHR14742:SF0">
    <property type="entry name" value="RIBONUCLEASE P PROTEIN SUBUNIT P21"/>
    <property type="match status" value="1"/>
</dbReference>
<name>A0A0D2EUN4_9EURO</name>
<keyword evidence="2" id="KW-0479">Metal-binding</keyword>
<evidence type="ECO:0000256" key="4">
    <source>
        <dbReference type="ARBA" id="ARBA00038402"/>
    </source>
</evidence>
<dbReference type="EMBL" id="KN847322">
    <property type="protein sequence ID" value="KIW51529.1"/>
    <property type="molecule type" value="Genomic_DNA"/>
</dbReference>
<evidence type="ECO:0000256" key="5">
    <source>
        <dbReference type="SAM" id="MobiDB-lite"/>
    </source>
</evidence>
<sequence>MGKAKSSKSDGSNVPQKHLHSRLSFLHQAATLLANANSKATSAETDGDPIAEALSVPMRNAQGFLESTRLLTHLRGVSRKSQIRLAPKMKHTLCKGCECLLIAGRTSSGMTVNPSKNGNKPWAETFEVRCNRCGTVKRFPVGAKRQGHRAVEGSDQRGENEYQL</sequence>
<organism evidence="6 7">
    <name type="scientific">Exophiala xenobiotica</name>
    <dbReference type="NCBI Taxonomy" id="348802"/>
    <lineage>
        <taxon>Eukaryota</taxon>
        <taxon>Fungi</taxon>
        <taxon>Dikarya</taxon>
        <taxon>Ascomycota</taxon>
        <taxon>Pezizomycotina</taxon>
        <taxon>Eurotiomycetes</taxon>
        <taxon>Chaetothyriomycetidae</taxon>
        <taxon>Chaetothyriales</taxon>
        <taxon>Herpotrichiellaceae</taxon>
        <taxon>Exophiala</taxon>
    </lineage>
</organism>
<keyword evidence="3" id="KW-0862">Zinc</keyword>
<evidence type="ECO:0000256" key="2">
    <source>
        <dbReference type="ARBA" id="ARBA00022723"/>
    </source>
</evidence>
<protein>
    <recommendedName>
        <fullName evidence="8">Rpr2-domain-containing protein</fullName>
    </recommendedName>
</protein>
<feature type="region of interest" description="Disordered" evidence="5">
    <location>
        <begin position="144"/>
        <end position="164"/>
    </location>
</feature>
<evidence type="ECO:0008006" key="8">
    <source>
        <dbReference type="Google" id="ProtNLM"/>
    </source>
</evidence>
<dbReference type="RefSeq" id="XP_013312113.1">
    <property type="nucleotide sequence ID" value="XM_013456659.1"/>
</dbReference>
<dbReference type="GeneID" id="25332147"/>
<gene>
    <name evidence="6" type="ORF">PV05_10239</name>
</gene>
<dbReference type="InterPro" id="IPR007175">
    <property type="entry name" value="Rpr2/Snm1/Rpp21"/>
</dbReference>
<comment type="similarity">
    <text evidence="4">Belongs to the eukaryotic/archaeal RNase P protein component 4 family.</text>
</comment>
<dbReference type="HOGENOM" id="CLU_079140_1_1_1"/>
<dbReference type="GO" id="GO:0005655">
    <property type="term" value="C:nucleolar ribonuclease P complex"/>
    <property type="evidence" value="ECO:0007669"/>
    <property type="project" value="TreeGrafter"/>
</dbReference>
<feature type="compositionally biased region" description="Basic and acidic residues" evidence="5">
    <location>
        <begin position="149"/>
        <end position="164"/>
    </location>
</feature>
<dbReference type="STRING" id="348802.A0A0D2EUN4"/>
<dbReference type="GO" id="GO:0046872">
    <property type="term" value="F:metal ion binding"/>
    <property type="evidence" value="ECO:0007669"/>
    <property type="project" value="UniProtKB-KW"/>
</dbReference>
<dbReference type="OrthoDB" id="128536at2759"/>
<keyword evidence="7" id="KW-1185">Reference proteome</keyword>
<evidence type="ECO:0000256" key="1">
    <source>
        <dbReference type="ARBA" id="ARBA00022694"/>
    </source>
</evidence>
<dbReference type="GO" id="GO:0008033">
    <property type="term" value="P:tRNA processing"/>
    <property type="evidence" value="ECO:0007669"/>
    <property type="project" value="UniProtKB-KW"/>
</dbReference>
<dbReference type="Proteomes" id="UP000054342">
    <property type="component" value="Unassembled WGS sequence"/>
</dbReference>